<dbReference type="Proteomes" id="UP000308121">
    <property type="component" value="Unassembled WGS sequence"/>
</dbReference>
<proteinExistence type="predicted"/>
<name>A0A7Z8K110_9CELL</name>
<dbReference type="InterPro" id="IPR021398">
    <property type="entry name" value="DUF3037"/>
</dbReference>
<comment type="caution">
    <text evidence="1">The sequence shown here is derived from an EMBL/GenBank/DDBJ whole genome shotgun (WGS) entry which is preliminary data.</text>
</comment>
<evidence type="ECO:0000313" key="2">
    <source>
        <dbReference type="Proteomes" id="UP000308121"/>
    </source>
</evidence>
<evidence type="ECO:0000313" key="1">
    <source>
        <dbReference type="EMBL" id="TKR26778.1"/>
    </source>
</evidence>
<sequence length="288" mass="32925">MRRCPVSYQYWIIRFVPNVARGEFTNIGLVCGRDGADWAVRFDPRFVRNRGNLSSDLRELSGWIGWFRRIIDNHGAVGFGEHSIGSGWVENLRARQANSVQFSAPAPIAVDTAQAGIDLLFPHLVEREPARHRRSVTRRTLRADVRDRLVYEGLLTEDVDLFVQPKARIGKQRGSFDLLRTGNEINALTNVWAFNVASLDVLEREIQSWNYLVTRFRDDGAELQLGNSRTATLPADAPIDVVYDPPTSDRDRGWRTDIFGAAQEAWRLNDVTPYTRQEFHKRVLEPVH</sequence>
<dbReference type="OrthoDB" id="4964527at2"/>
<protein>
    <submittedName>
        <fullName evidence="1">DUF3037 domain-containing protein</fullName>
    </submittedName>
</protein>
<dbReference type="EMBL" id="SZYE01000015">
    <property type="protein sequence ID" value="TKR26778.1"/>
    <property type="molecule type" value="Genomic_DNA"/>
</dbReference>
<organism evidence="1 2">
    <name type="scientific">Cellulomonas hominis</name>
    <dbReference type="NCBI Taxonomy" id="156981"/>
    <lineage>
        <taxon>Bacteria</taxon>
        <taxon>Bacillati</taxon>
        <taxon>Actinomycetota</taxon>
        <taxon>Actinomycetes</taxon>
        <taxon>Micrococcales</taxon>
        <taxon>Cellulomonadaceae</taxon>
        <taxon>Cellulomonas</taxon>
    </lineage>
</organism>
<reference evidence="1 2" key="1">
    <citation type="submission" date="2019-05" db="EMBL/GenBank/DDBJ databases">
        <title>Genome sequence of Cellulomonas hominis strain CS1.</title>
        <authorList>
            <person name="Belmont J."/>
            <person name="Maclea K.S."/>
        </authorList>
    </citation>
    <scope>NUCLEOTIDE SEQUENCE [LARGE SCALE GENOMIC DNA]</scope>
    <source>
        <strain evidence="1 2">CS1</strain>
    </source>
</reference>
<dbReference type="Pfam" id="PF11236">
    <property type="entry name" value="DUF3037"/>
    <property type="match status" value="1"/>
</dbReference>
<gene>
    <name evidence="1" type="ORF">FA014_03795</name>
</gene>
<accession>A0A7Z8K110</accession>
<dbReference type="AlphaFoldDB" id="A0A7Z8K110"/>